<sequence length="1169" mass="131901">MLTLALCNTVTFFYPMARPMDITCCDNQKAVIARNVLLFSLIIDDDDNKNESSIWCIYFHLYLNDNARTLLRLQAKKLLELSTTVDVWRQSKYGSRLGFCDSDTLKDVRKMWEFYSLEQEGEELSQFQRLFESTLQQAREFREARGFGPANTHPAVSGMRSVSPAVSGTADDFNRLCRHFWKHWSTELRSDVRAGAEHPNPMFLTSKDDARFYYGCNPLDGFHLITPYVSPDSGSQLLRLDSSMSRLRMMVEAAQKEFSQWASSYRKHSPNITVRFFVGEALPFAHTLQHRRKTGANTAGWNRSQHRPGRLVLDGLDYSSDHAPLIFDVIDTSTLLVDLGPVTLLTAASPLLRNSLTSTLYTGFNGKHPRDRFVLLDFTLCNPVPTMLALLGLFPIDYWTNIASFSHADEDLLNEPTCPTRELFVRTTWKRPVAMEGPLGPQAGLVKLRFSAKELARVLNSVYADMLYQEEVAIFGLGRQSLGIGEFLHKKYHRAAFASFVGFVKTRVECDDWDSAMNILLSLVKEREYKPMNMEQFQELIIYLHMFDIFSLEKTTQWSSQYEPGSLPIHITPPTTETGESWGELRQWKEIPPVVCVTLKVPREKLEELLHTTYFGAAPVHCRIGDANAAANGRLNLFRACQMAFGKVSTIGTRYSDSFELSITEDETGWRGSSALIVSFYVSSYSLLSQSRKAEIALAVVTGLELAPKIYETTLEDSANVYVTRYVPGQAKFPAIPGFAEADFTDPSVVNPGCKFFLSAGVSINKETKIESMTARFEITSPEYQSTLQNCEVQVSTESPYQIAVTLGQKIRLTAAFPVLVTKDSKTRIARKSCYIEVIVPTATAAAMEWTKHKNFMYPVHLVGGKLSNWNMPYLNLEHCPVIDRALITKLDWFVPHLKSSFSLREEETETHAEEARSFFKLILVTLFTEFGKSRVIDLCTENNRNRILIFPSDVRVDLANRTVVLDCAILPLHEELTTTLAEILPFEGVEVLHFCTSDHTVELYKHVLPACVERCRTWEHRDDCEYASSSKVPLSVEPDKPFLCTCGNGKFPADFITGLADWDELSKHAVRAAISPAFWAPYADEACRTSGGVNKELVLWKKDSWGGGPSGANTSTDGCTKCGKMKSSDGTELLLCSRCKKVKYCSHKCQKSDWKVHKVLCKNETNRQ</sequence>
<keyword evidence="2" id="KW-1185">Reference proteome</keyword>
<protein>
    <submittedName>
        <fullName evidence="1">Uncharacterized protein</fullName>
    </submittedName>
</protein>
<evidence type="ECO:0000313" key="1">
    <source>
        <dbReference type="EMBL" id="KAI6083984.1"/>
    </source>
</evidence>
<dbReference type="Proteomes" id="UP001497680">
    <property type="component" value="Unassembled WGS sequence"/>
</dbReference>
<name>A0ACC0CUB5_9PEZI</name>
<organism evidence="1 2">
    <name type="scientific">Hypoxylon rubiginosum</name>
    <dbReference type="NCBI Taxonomy" id="110542"/>
    <lineage>
        <taxon>Eukaryota</taxon>
        <taxon>Fungi</taxon>
        <taxon>Dikarya</taxon>
        <taxon>Ascomycota</taxon>
        <taxon>Pezizomycotina</taxon>
        <taxon>Sordariomycetes</taxon>
        <taxon>Xylariomycetidae</taxon>
        <taxon>Xylariales</taxon>
        <taxon>Hypoxylaceae</taxon>
        <taxon>Hypoxylon</taxon>
    </lineage>
</organism>
<gene>
    <name evidence="1" type="ORF">F4821DRAFT_280490</name>
</gene>
<reference evidence="1 2" key="1">
    <citation type="journal article" date="2022" name="New Phytol.">
        <title>Ecological generalism drives hyperdiversity of secondary metabolite gene clusters in xylarialean endophytes.</title>
        <authorList>
            <person name="Franco M.E.E."/>
            <person name="Wisecaver J.H."/>
            <person name="Arnold A.E."/>
            <person name="Ju Y.M."/>
            <person name="Slot J.C."/>
            <person name="Ahrendt S."/>
            <person name="Moore L.P."/>
            <person name="Eastman K.E."/>
            <person name="Scott K."/>
            <person name="Konkel Z."/>
            <person name="Mondo S.J."/>
            <person name="Kuo A."/>
            <person name="Hayes R.D."/>
            <person name="Haridas S."/>
            <person name="Andreopoulos B."/>
            <person name="Riley R."/>
            <person name="LaButti K."/>
            <person name="Pangilinan J."/>
            <person name="Lipzen A."/>
            <person name="Amirebrahimi M."/>
            <person name="Yan J."/>
            <person name="Adam C."/>
            <person name="Keymanesh K."/>
            <person name="Ng V."/>
            <person name="Louie K."/>
            <person name="Northen T."/>
            <person name="Drula E."/>
            <person name="Henrissat B."/>
            <person name="Hsieh H.M."/>
            <person name="Youens-Clark K."/>
            <person name="Lutzoni F."/>
            <person name="Miadlikowska J."/>
            <person name="Eastwood D.C."/>
            <person name="Hamelin R.C."/>
            <person name="Grigoriev I.V."/>
            <person name="U'Ren J.M."/>
        </authorList>
    </citation>
    <scope>NUCLEOTIDE SEQUENCE [LARGE SCALE GENOMIC DNA]</scope>
    <source>
        <strain evidence="1 2">ER1909</strain>
    </source>
</reference>
<comment type="caution">
    <text evidence="1">The sequence shown here is derived from an EMBL/GenBank/DDBJ whole genome shotgun (WGS) entry which is preliminary data.</text>
</comment>
<proteinExistence type="predicted"/>
<dbReference type="EMBL" id="MU394344">
    <property type="protein sequence ID" value="KAI6083984.1"/>
    <property type="molecule type" value="Genomic_DNA"/>
</dbReference>
<accession>A0ACC0CUB5</accession>
<evidence type="ECO:0000313" key="2">
    <source>
        <dbReference type="Proteomes" id="UP001497680"/>
    </source>
</evidence>